<feature type="compositionally biased region" description="Basic and acidic residues" evidence="1">
    <location>
        <begin position="230"/>
        <end position="262"/>
    </location>
</feature>
<organism evidence="2 3">
    <name type="scientific">Ascodesmis nigricans</name>
    <dbReference type="NCBI Taxonomy" id="341454"/>
    <lineage>
        <taxon>Eukaryota</taxon>
        <taxon>Fungi</taxon>
        <taxon>Dikarya</taxon>
        <taxon>Ascomycota</taxon>
        <taxon>Pezizomycotina</taxon>
        <taxon>Pezizomycetes</taxon>
        <taxon>Pezizales</taxon>
        <taxon>Ascodesmidaceae</taxon>
        <taxon>Ascodesmis</taxon>
    </lineage>
</organism>
<dbReference type="AlphaFoldDB" id="A0A4S2N6G4"/>
<name>A0A4S2N6G4_9PEZI</name>
<dbReference type="EMBL" id="ML220112">
    <property type="protein sequence ID" value="TGZ84837.1"/>
    <property type="molecule type" value="Genomic_DNA"/>
</dbReference>
<evidence type="ECO:0000313" key="2">
    <source>
        <dbReference type="EMBL" id="TGZ84837.1"/>
    </source>
</evidence>
<feature type="compositionally biased region" description="Polar residues" evidence="1">
    <location>
        <begin position="186"/>
        <end position="196"/>
    </location>
</feature>
<feature type="compositionally biased region" description="Polar residues" evidence="1">
    <location>
        <begin position="335"/>
        <end position="344"/>
    </location>
</feature>
<evidence type="ECO:0000256" key="1">
    <source>
        <dbReference type="SAM" id="MobiDB-lite"/>
    </source>
</evidence>
<feature type="compositionally biased region" description="Polar residues" evidence="1">
    <location>
        <begin position="203"/>
        <end position="216"/>
    </location>
</feature>
<protein>
    <submittedName>
        <fullName evidence="2">Uncharacterized protein</fullName>
    </submittedName>
</protein>
<proteinExistence type="predicted"/>
<dbReference type="InParanoid" id="A0A4S2N6G4"/>
<gene>
    <name evidence="2" type="ORF">EX30DRAFT_345500</name>
</gene>
<feature type="compositionally biased region" description="Basic residues" evidence="1">
    <location>
        <begin position="283"/>
        <end position="292"/>
    </location>
</feature>
<keyword evidence="3" id="KW-1185">Reference proteome</keyword>
<feature type="region of interest" description="Disordered" evidence="1">
    <location>
        <begin position="413"/>
        <end position="491"/>
    </location>
</feature>
<dbReference type="Proteomes" id="UP000298138">
    <property type="component" value="Unassembled WGS sequence"/>
</dbReference>
<reference evidence="2 3" key="1">
    <citation type="submission" date="2019-04" db="EMBL/GenBank/DDBJ databases">
        <title>Comparative genomics and transcriptomics to analyze fruiting body development in filamentous ascomycetes.</title>
        <authorList>
            <consortium name="DOE Joint Genome Institute"/>
            <person name="Lutkenhaus R."/>
            <person name="Traeger S."/>
            <person name="Breuer J."/>
            <person name="Kuo A."/>
            <person name="Lipzen A."/>
            <person name="Pangilinan J."/>
            <person name="Dilworth D."/>
            <person name="Sandor L."/>
            <person name="Poggeler S."/>
            <person name="Barry K."/>
            <person name="Grigoriev I.V."/>
            <person name="Nowrousian M."/>
        </authorList>
    </citation>
    <scope>NUCLEOTIDE SEQUENCE [LARGE SCALE GENOMIC DNA]</scope>
    <source>
        <strain evidence="2 3">CBS 389.68</strain>
    </source>
</reference>
<evidence type="ECO:0000313" key="3">
    <source>
        <dbReference type="Proteomes" id="UP000298138"/>
    </source>
</evidence>
<feature type="compositionally biased region" description="Basic residues" evidence="1">
    <location>
        <begin position="372"/>
        <end position="382"/>
    </location>
</feature>
<feature type="compositionally biased region" description="Polar residues" evidence="1">
    <location>
        <begin position="265"/>
        <end position="282"/>
    </location>
</feature>
<dbReference type="OrthoDB" id="5381348at2759"/>
<feature type="region of interest" description="Disordered" evidence="1">
    <location>
        <begin position="178"/>
        <end position="401"/>
    </location>
</feature>
<accession>A0A4S2N6G4</accession>
<sequence>MSTMQSVLRKVDTPLYVDYSPRVSQFTPDTHMASSYPYRVFSGQNFNDPYGNPRLSITTLKMDCREQQSASRDLADFLRTSGPNDFRPGEHAIKTPILGIAYRKSMKFLRTCKSSPKLPSEHPRISRLPESVVMRKTSQGRSYLQIQVDYNQSIDYGKINDRTQQYYGPSFSYPTLDDIAPRNSMRDSSTIFSGRSSIDETETPSLSPAPWSSTFFTPPGSEVVEPSRNNLEKADLDAFGTREEIRQTPTPDTEKVLEDSKKSPNRTMSSASVANAQPTSRLPTHHRRRSSSFRRIQPSLDHSVSVGSKKEHGASKLSRPGLPPSHALPALPESAQCTTNHHPSTNPPRPTLNRRGGSVHVGGLSTTDRIHLRPNNRTRRHSCGSGTGHRTILPNNRSDSPVTVILHPAPRHRVVSEKATSAADMGTTASSSSQTEERIDSPHQTTPPIVRIQPATPSSTGDMPSQQLSSPFQPPSPPLLQKPQCRSAPQENMRRSFSVATEMDLATRLMEVEQRNRVLEHIVVALIRGAITTNNSNFGGAGIVEEMLRRESTSLHNAS</sequence>